<accession>L7VSZ3</accession>
<organism evidence="1 2">
    <name type="scientific">Thermoclostridium stercorarium (strain ATCC 35414 / DSM 8532 / NCIMB 11754)</name>
    <name type="common">Clostridium stercorarium</name>
    <dbReference type="NCBI Taxonomy" id="1121335"/>
    <lineage>
        <taxon>Bacteria</taxon>
        <taxon>Bacillati</taxon>
        <taxon>Bacillota</taxon>
        <taxon>Clostridia</taxon>
        <taxon>Eubacteriales</taxon>
        <taxon>Oscillospiraceae</taxon>
        <taxon>Thermoclostridium</taxon>
    </lineage>
</organism>
<evidence type="ECO:0000313" key="2">
    <source>
        <dbReference type="Proteomes" id="UP000011220"/>
    </source>
</evidence>
<sequence>MVRFKAGDEEEKIKNDNIYIPIWLDSKLVGSFSDKGGTGFTFQYG</sequence>
<reference evidence="1 2" key="1">
    <citation type="journal article" date="2013" name="Genome Announc.">
        <title>Complete genome sequence of Clostridium stercorarium subsp. stercorarium strain DSM 8532, a thermophilic degrader of plant cell wall fibers.</title>
        <authorList>
            <person name="Poehlein A."/>
            <person name="Zverlov V.V."/>
            <person name="Daniel R."/>
            <person name="Schwarz W.H."/>
            <person name="Liebl W."/>
        </authorList>
    </citation>
    <scope>NUCLEOTIDE SEQUENCE [LARGE SCALE GENOMIC DNA]</scope>
    <source>
        <strain evidence="2">ATCC 35414 / DSM 8532 / NCIMB 11754</strain>
    </source>
</reference>
<name>L7VSZ3_THES1</name>
<dbReference type="EMBL" id="CP004044">
    <property type="protein sequence ID" value="AGC68633.1"/>
    <property type="molecule type" value="Genomic_DNA"/>
</dbReference>
<dbReference type="Proteomes" id="UP000011220">
    <property type="component" value="Chromosome"/>
</dbReference>
<gene>
    <name evidence="1" type="ordered locus">Cst_c16490</name>
</gene>
<protein>
    <submittedName>
        <fullName evidence="1">Uncharacterized protein</fullName>
    </submittedName>
</protein>
<evidence type="ECO:0000313" key="1">
    <source>
        <dbReference type="EMBL" id="AGC68633.1"/>
    </source>
</evidence>
<dbReference type="AlphaFoldDB" id="L7VSZ3"/>
<proteinExistence type="predicted"/>
<keyword evidence="2" id="KW-1185">Reference proteome</keyword>
<dbReference type="KEGG" id="css:Cst_c16490"/>